<reference evidence="1" key="1">
    <citation type="submission" date="2018-05" db="EMBL/GenBank/DDBJ databases">
        <authorList>
            <person name="Lanie J.A."/>
            <person name="Ng W.-L."/>
            <person name="Kazmierczak K.M."/>
            <person name="Andrzejewski T.M."/>
            <person name="Davidsen T.M."/>
            <person name="Wayne K.J."/>
            <person name="Tettelin H."/>
            <person name="Glass J.I."/>
            <person name="Rusch D."/>
            <person name="Podicherti R."/>
            <person name="Tsui H.-C.T."/>
            <person name="Winkler M.E."/>
        </authorList>
    </citation>
    <scope>NUCLEOTIDE SEQUENCE</scope>
</reference>
<gene>
    <name evidence="1" type="ORF">METZ01_LOCUS252242</name>
</gene>
<protein>
    <submittedName>
        <fullName evidence="1">Uncharacterized protein</fullName>
    </submittedName>
</protein>
<dbReference type="EMBL" id="UINC01067587">
    <property type="protein sequence ID" value="SVB99388.1"/>
    <property type="molecule type" value="Genomic_DNA"/>
</dbReference>
<organism evidence="1">
    <name type="scientific">marine metagenome</name>
    <dbReference type="NCBI Taxonomy" id="408172"/>
    <lineage>
        <taxon>unclassified sequences</taxon>
        <taxon>metagenomes</taxon>
        <taxon>ecological metagenomes</taxon>
    </lineage>
</organism>
<evidence type="ECO:0000313" key="1">
    <source>
        <dbReference type="EMBL" id="SVB99388.1"/>
    </source>
</evidence>
<accession>A0A382IIL5</accession>
<sequence length="116" mass="13647">MRGWPPYDNRDKADKDYWNPYRSFQAKDWEDFFGVEKTMDDMKKILGGMLGDPETKKRMKGMRKRTTLHARVKRGQKVYKITIEEVTPKPSEVADEIEIEWDDSGTFGDGHEDLTE</sequence>
<dbReference type="AlphaFoldDB" id="A0A382IIL5"/>
<proteinExistence type="predicted"/>
<name>A0A382IIL5_9ZZZZ</name>